<dbReference type="AlphaFoldDB" id="A0A8K0KK14"/>
<dbReference type="InterPro" id="IPR006047">
    <property type="entry name" value="GH13_cat_dom"/>
</dbReference>
<dbReference type="Gene3D" id="2.60.40.1180">
    <property type="entry name" value="Golgi alpha-mannosidase II"/>
    <property type="match status" value="1"/>
</dbReference>
<proteinExistence type="predicted"/>
<reference evidence="2" key="1">
    <citation type="submission" date="2013-04" db="EMBL/GenBank/DDBJ databases">
        <authorList>
            <person name="Qu J."/>
            <person name="Murali S.C."/>
            <person name="Bandaranaike D."/>
            <person name="Bellair M."/>
            <person name="Blankenburg K."/>
            <person name="Chao H."/>
            <person name="Dinh H."/>
            <person name="Doddapaneni H."/>
            <person name="Downs B."/>
            <person name="Dugan-Rocha S."/>
            <person name="Elkadiri S."/>
            <person name="Gnanaolivu R.D."/>
            <person name="Hernandez B."/>
            <person name="Javaid M."/>
            <person name="Jayaseelan J.C."/>
            <person name="Lee S."/>
            <person name="Li M."/>
            <person name="Ming W."/>
            <person name="Munidasa M."/>
            <person name="Muniz J."/>
            <person name="Nguyen L."/>
            <person name="Ongeri F."/>
            <person name="Osuji N."/>
            <person name="Pu L.-L."/>
            <person name="Puazo M."/>
            <person name="Qu C."/>
            <person name="Quiroz J."/>
            <person name="Raj R."/>
            <person name="Weissenberger G."/>
            <person name="Xin Y."/>
            <person name="Zou X."/>
            <person name="Han Y."/>
            <person name="Richards S."/>
            <person name="Worley K."/>
            <person name="Muzny D."/>
            <person name="Gibbs R."/>
        </authorList>
    </citation>
    <scope>NUCLEOTIDE SEQUENCE</scope>
    <source>
        <strain evidence="2">Sampled in the wild</strain>
    </source>
</reference>
<comment type="caution">
    <text evidence="2">The sequence shown here is derived from an EMBL/GenBank/DDBJ whole genome shotgun (WGS) entry which is preliminary data.</text>
</comment>
<gene>
    <name evidence="2" type="ORF">J437_LFUL015623</name>
</gene>
<accession>A0A8K0KK14</accession>
<dbReference type="InterPro" id="IPR017853">
    <property type="entry name" value="GH"/>
</dbReference>
<dbReference type="Pfam" id="PF00128">
    <property type="entry name" value="Alpha-amylase"/>
    <property type="match status" value="1"/>
</dbReference>
<dbReference type="SUPFAM" id="SSF51445">
    <property type="entry name" value="(Trans)glycosidases"/>
    <property type="match status" value="1"/>
</dbReference>
<dbReference type="EMBL" id="KZ308877">
    <property type="protein sequence ID" value="KAG8235095.1"/>
    <property type="molecule type" value="Genomic_DNA"/>
</dbReference>
<evidence type="ECO:0000259" key="1">
    <source>
        <dbReference type="Pfam" id="PF00128"/>
    </source>
</evidence>
<evidence type="ECO:0000313" key="3">
    <source>
        <dbReference type="Proteomes" id="UP000792457"/>
    </source>
</evidence>
<dbReference type="Gene3D" id="3.20.20.80">
    <property type="entry name" value="Glycosidases"/>
    <property type="match status" value="1"/>
</dbReference>
<dbReference type="InterPro" id="IPR013780">
    <property type="entry name" value="Glyco_hydro_b"/>
</dbReference>
<feature type="domain" description="Glycosyl hydrolase family 13 catalytic" evidence="1">
    <location>
        <begin position="3"/>
        <end position="134"/>
    </location>
</feature>
<keyword evidence="3" id="KW-1185">Reference proteome</keyword>
<protein>
    <recommendedName>
        <fullName evidence="1">Glycosyl hydrolase family 13 catalytic domain-containing protein</fullName>
    </recommendedName>
</protein>
<dbReference type="PANTHER" id="PTHR10357">
    <property type="entry name" value="ALPHA-AMYLASE FAMILY MEMBER"/>
    <property type="match status" value="1"/>
</dbReference>
<dbReference type="OrthoDB" id="1740265at2759"/>
<organism evidence="2 3">
    <name type="scientific">Ladona fulva</name>
    <name type="common">Scarce chaser dragonfly</name>
    <name type="synonym">Libellula fulva</name>
    <dbReference type="NCBI Taxonomy" id="123851"/>
    <lineage>
        <taxon>Eukaryota</taxon>
        <taxon>Metazoa</taxon>
        <taxon>Ecdysozoa</taxon>
        <taxon>Arthropoda</taxon>
        <taxon>Hexapoda</taxon>
        <taxon>Insecta</taxon>
        <taxon>Pterygota</taxon>
        <taxon>Palaeoptera</taxon>
        <taxon>Odonata</taxon>
        <taxon>Epiprocta</taxon>
        <taxon>Anisoptera</taxon>
        <taxon>Libelluloidea</taxon>
        <taxon>Libellulidae</taxon>
        <taxon>Ladona</taxon>
    </lineage>
</organism>
<evidence type="ECO:0000313" key="2">
    <source>
        <dbReference type="EMBL" id="KAG8235095.1"/>
    </source>
</evidence>
<sequence length="227" mass="25071">MTSLLVGNHDNHRAASRYAPELVDTLNMMIMLLPGTGVSYYGEELGMVDTWVSWEDTKDPQGCNAGPDHYMEASRDPERTPFQWRNAPLAGFTDGNSTWLPVNENYVTLNVDAQEKELLSHLNIYKQILALRNTLTFQKGDLSVRTIGERIFTFRRLYPGEEGLLVVMNLGEEDVKGVNLQSVFDGLPDSAAVRVSSSFSTVKPGHAVETGNLDLLANEGLVLGLIA</sequence>
<dbReference type="PANTHER" id="PTHR10357:SF179">
    <property type="entry name" value="NEUTRAL AND BASIC AMINO ACID TRANSPORT PROTEIN RBAT"/>
    <property type="match status" value="1"/>
</dbReference>
<name>A0A8K0KK14_LADFU</name>
<dbReference type="GO" id="GO:0005975">
    <property type="term" value="P:carbohydrate metabolic process"/>
    <property type="evidence" value="ECO:0007669"/>
    <property type="project" value="InterPro"/>
</dbReference>
<dbReference type="Proteomes" id="UP000792457">
    <property type="component" value="Unassembled WGS sequence"/>
</dbReference>
<reference evidence="2" key="2">
    <citation type="submission" date="2017-10" db="EMBL/GenBank/DDBJ databases">
        <title>Ladona fulva Genome sequencing and assembly.</title>
        <authorList>
            <person name="Murali S."/>
            <person name="Richards S."/>
            <person name="Bandaranaike D."/>
            <person name="Bellair M."/>
            <person name="Blankenburg K."/>
            <person name="Chao H."/>
            <person name="Dinh H."/>
            <person name="Doddapaneni H."/>
            <person name="Dugan-Rocha S."/>
            <person name="Elkadiri S."/>
            <person name="Gnanaolivu R."/>
            <person name="Hernandez B."/>
            <person name="Skinner E."/>
            <person name="Javaid M."/>
            <person name="Lee S."/>
            <person name="Li M."/>
            <person name="Ming W."/>
            <person name="Munidasa M."/>
            <person name="Muniz J."/>
            <person name="Nguyen L."/>
            <person name="Hughes D."/>
            <person name="Osuji N."/>
            <person name="Pu L.-L."/>
            <person name="Puazo M."/>
            <person name="Qu C."/>
            <person name="Quiroz J."/>
            <person name="Raj R."/>
            <person name="Weissenberger G."/>
            <person name="Xin Y."/>
            <person name="Zou X."/>
            <person name="Han Y."/>
            <person name="Worley K."/>
            <person name="Muzny D."/>
            <person name="Gibbs R."/>
        </authorList>
    </citation>
    <scope>NUCLEOTIDE SEQUENCE</scope>
    <source>
        <strain evidence="2">Sampled in the wild</strain>
    </source>
</reference>